<evidence type="ECO:0000313" key="4">
    <source>
        <dbReference type="EMBL" id="VAW85728.1"/>
    </source>
</evidence>
<dbReference type="CDD" id="cd24034">
    <property type="entry name" value="ASKHA_NBD_O66634-like_rpt1"/>
    <property type="match status" value="1"/>
</dbReference>
<feature type="domain" description="DUF2229" evidence="3">
    <location>
        <begin position="754"/>
        <end position="983"/>
    </location>
</feature>
<dbReference type="Pfam" id="PF01869">
    <property type="entry name" value="BcrAD_BadFG"/>
    <property type="match status" value="2"/>
</dbReference>
<dbReference type="PANTHER" id="PTHR32329">
    <property type="entry name" value="BIFUNCTIONAL PROTEIN [INCLUDES 2-HYDROXYACYL-COA DEHYDRATASE (N-TER) AND ITS ACTIVATOR DOMAIN (C_TERM)-RELATED"/>
    <property type="match status" value="1"/>
</dbReference>
<feature type="compositionally biased region" description="Basic and acidic residues" evidence="1">
    <location>
        <begin position="1163"/>
        <end position="1172"/>
    </location>
</feature>
<evidence type="ECO:0000259" key="2">
    <source>
        <dbReference type="Pfam" id="PF01869"/>
    </source>
</evidence>
<dbReference type="EMBL" id="UOFP01000105">
    <property type="protein sequence ID" value="VAW85728.1"/>
    <property type="molecule type" value="Genomic_DNA"/>
</dbReference>
<dbReference type="InterPro" id="IPR051805">
    <property type="entry name" value="Dehydratase_Activator_Redct"/>
</dbReference>
<gene>
    <name evidence="4" type="ORF">MNBD_GAMMA18-523</name>
</gene>
<evidence type="ECO:0000259" key="3">
    <source>
        <dbReference type="Pfam" id="PF09989"/>
    </source>
</evidence>
<dbReference type="PANTHER" id="PTHR32329:SF4">
    <property type="entry name" value="ACTIVATOR OF 2-HYDROXYACYL-COA DEHYDRATASE"/>
    <property type="match status" value="1"/>
</dbReference>
<dbReference type="Pfam" id="PF09989">
    <property type="entry name" value="DUF2229"/>
    <property type="match status" value="1"/>
</dbReference>
<feature type="region of interest" description="Disordered" evidence="1">
    <location>
        <begin position="1150"/>
        <end position="1172"/>
    </location>
</feature>
<dbReference type="InterPro" id="IPR043129">
    <property type="entry name" value="ATPase_NBD"/>
</dbReference>
<dbReference type="AlphaFoldDB" id="A0A3B0YXH4"/>
<evidence type="ECO:0000256" key="1">
    <source>
        <dbReference type="SAM" id="MobiDB-lite"/>
    </source>
</evidence>
<sequence length="1172" mass="129174">MNLPQNQSFYIGIDVGSTTVKLVLVDADSMAIRWHAYQRHEGQQIPKLLGLLQQLELDYPALTLDVVPAYITGSGGAPLAEPLGARFIQEVNAVTLAVEHLHPDVHSVVELGGQDAKIILFKGAAGSPERQVMTSMNDKCASGTGATLDKCMIKVGIDPADVANIPHLPDKIHPVAAKCGVFAETDVVNLLKSGVPAEEILNSLADAIVMQNLSVLTRGNLLEPNVLLLGGPNTYLPFLQQCWRTRIVEVWHERQLTLPDRPLEELVQVPENAQYYAAYGAVVFGAGEVGEASDYAGAEALKAYLESGGTRLNRSRLQQGLWQEPAELKQFLAAYQRPEFQPQCFKPGDTVSAYVGIDGGSTSSKAVLMDEQGKLIAKAYLLSKGNPIEDSKALLTRLNDDIVRQGATLEIKGCGVTGYAGDVLEKALATDANVVETIAHLRSAQYYCGDDIDVICDVGGQDIKVLFMKNGEIDHFKLSNQCSAGNGMLLQAMAQQFGVPLEQFAEVAFSAESAPEFSYGCAVFLDSDRVNFQKEGYSREELFAGLCQVLPKNIWQYVVQVPRLAAFGRKFVLQGGTQHNLAAVKAQVDYIKQRVPNAEVIVHPHTGECGAIGAALAAINEVKAQGYSRFIGLQSSVQLGFTTQTSEETRCRFCDNLCSRTFIDIEVPQQPQPVRHITGFACEKGQVESKAQVVSLAKLRRKLKSDYPNLVDYESRLLFSRFYQVATAPEAKPTFWQRLRAEPTTEAVDRAQLRIGIPRALNIYTIAPFMRGYLEALGIKPEQIQFSDHSSERLWDEGSRYGSIDPCFPAKVSLAHIHNLLHKHHARRPLDMIWFPAISQLPQQTSNSRGSSSCPVVAGTPSVAKAAFTKARDLFAQAGVHYLSDVIDLQNQTLLKQQLFDSFVAPLGLSRHESDWAVAQGLAAMQGCDAELQKRAEKILHQAKREHQVVLLLLARPYHSDPGLNHELLESFQALGYPVLSIRSLPRSAAFLERYFADDIASGRIQDALDISDIWPENYSTNSAQKVWAAKFAARHKNIAVIDLSSFKCGHDAPSYGLIERIINGSNTPYFALHDIDANKPSGSINIRIRTFAHSLENYHQQLEQQAQQETELAKRVFHKRQQLVTQLPDSGHDYFDDDLDSEQTTLIERAAQQPDGLKVKPRSGEKQHGEP</sequence>
<dbReference type="InterPro" id="IPR002731">
    <property type="entry name" value="ATPase_BadF"/>
</dbReference>
<feature type="domain" description="ATPase BadF/BadG/BcrA/BcrD type" evidence="2">
    <location>
        <begin position="11"/>
        <end position="232"/>
    </location>
</feature>
<dbReference type="Gene3D" id="3.30.420.40">
    <property type="match status" value="4"/>
</dbReference>
<dbReference type="SUPFAM" id="SSF53067">
    <property type="entry name" value="Actin-like ATPase domain"/>
    <property type="match status" value="2"/>
</dbReference>
<accession>A0A3B0YXH4</accession>
<dbReference type="InterPro" id="IPR018709">
    <property type="entry name" value="CoA_activase_DUF2229"/>
</dbReference>
<protein>
    <submittedName>
        <fullName evidence="4">Activator of (R)-2-hydroxyglutaryl-CoA dehydratase</fullName>
    </submittedName>
</protein>
<feature type="domain" description="ATPase BadF/BadG/BcrA/BcrD type" evidence="2">
    <location>
        <begin position="355"/>
        <end position="618"/>
    </location>
</feature>
<proteinExistence type="predicted"/>
<reference evidence="4" key="1">
    <citation type="submission" date="2018-06" db="EMBL/GenBank/DDBJ databases">
        <authorList>
            <person name="Zhirakovskaya E."/>
        </authorList>
    </citation>
    <scope>NUCLEOTIDE SEQUENCE</scope>
</reference>
<name>A0A3B0YXH4_9ZZZZ</name>
<organism evidence="4">
    <name type="scientific">hydrothermal vent metagenome</name>
    <dbReference type="NCBI Taxonomy" id="652676"/>
    <lineage>
        <taxon>unclassified sequences</taxon>
        <taxon>metagenomes</taxon>
        <taxon>ecological metagenomes</taxon>
    </lineage>
</organism>
<dbReference type="CDD" id="cd24035">
    <property type="entry name" value="ASKHA_NBD_O66634-like_rpt2"/>
    <property type="match status" value="1"/>
</dbReference>